<feature type="transmembrane region" description="Helical" evidence="1">
    <location>
        <begin position="53"/>
        <end position="76"/>
    </location>
</feature>
<evidence type="ECO:0000313" key="3">
    <source>
        <dbReference type="Proteomes" id="UP000250245"/>
    </source>
</evidence>
<reference evidence="2 3" key="1">
    <citation type="submission" date="2018-06" db="EMBL/GenBank/DDBJ databases">
        <authorList>
            <consortium name="Pathogen Informatics"/>
            <person name="Doyle S."/>
        </authorList>
    </citation>
    <scope>NUCLEOTIDE SEQUENCE [LARGE SCALE GENOMIC DNA]</scope>
    <source>
        <strain evidence="2 3">NCTC11820</strain>
    </source>
</reference>
<feature type="transmembrane region" description="Helical" evidence="1">
    <location>
        <begin position="294"/>
        <end position="312"/>
    </location>
</feature>
<feature type="transmembrane region" description="Helical" evidence="1">
    <location>
        <begin position="103"/>
        <end position="126"/>
    </location>
</feature>
<dbReference type="RefSeq" id="WP_013189184.1">
    <property type="nucleotide sequence ID" value="NZ_CP068112.1"/>
</dbReference>
<feature type="transmembrane region" description="Helical" evidence="1">
    <location>
        <begin position="132"/>
        <end position="156"/>
    </location>
</feature>
<keyword evidence="1" id="KW-1133">Transmembrane helix</keyword>
<feature type="transmembrane region" description="Helical" evidence="1">
    <location>
        <begin position="231"/>
        <end position="249"/>
    </location>
</feature>
<proteinExistence type="predicted"/>
<dbReference type="GeneID" id="55565295"/>
<organism evidence="2 3">
    <name type="scientific">Mobiluncus curtisii</name>
    <dbReference type="NCBI Taxonomy" id="2051"/>
    <lineage>
        <taxon>Bacteria</taxon>
        <taxon>Bacillati</taxon>
        <taxon>Actinomycetota</taxon>
        <taxon>Actinomycetes</taxon>
        <taxon>Actinomycetales</taxon>
        <taxon>Actinomycetaceae</taxon>
        <taxon>Mobiluncus</taxon>
    </lineage>
</organism>
<name>A0A2X2YBQ9_9ACTO</name>
<gene>
    <name evidence="2" type="ORF">NCTC11820_01427</name>
</gene>
<sequence>MTATVIVVLAVLIAVLLLAIRVPIMFALGVPALLGNLALMTGNQVTGVGLRSLVGAFNLYSFSGVILWMVIGGIMVESGLMERYLSALHTLLGRQVTWQRREAWSVSIHGLPLTTVALLLVVAGAGLVDDHFLLLLMLVLLIILAIFAGLVAILSAPQVSQMTMKKMRSADGESWKQTAKATAEVTAEGTVHRSSSKTHAALTLLPPFLLALISIVLTLSTPIGLADLGGIVWVVVMVMALSTSGYKWLADAGLQAVLNVAYVASTAASALWMAQLINTAGVIPAEAVSSGSAIIWLLLGAAVLSLLLGEVLGSEAGAVMTVTLLGPFLTAGVNATSVATSVSGILLTMLAVAAVIGGIFARVLPPRTSPWPLTVSPLH</sequence>
<keyword evidence="1" id="KW-0812">Transmembrane</keyword>
<keyword evidence="1" id="KW-0472">Membrane</keyword>
<protein>
    <submittedName>
        <fullName evidence="2">Uncharacterized protein</fullName>
    </submittedName>
</protein>
<accession>A0A2X2YBQ9</accession>
<dbReference type="AlphaFoldDB" id="A0A2X2YBQ9"/>
<feature type="transmembrane region" description="Helical" evidence="1">
    <location>
        <begin position="319"/>
        <end position="339"/>
    </location>
</feature>
<evidence type="ECO:0000313" key="2">
    <source>
        <dbReference type="EMBL" id="SQB65282.1"/>
    </source>
</evidence>
<dbReference type="EMBL" id="UASJ01000001">
    <property type="protein sequence ID" value="SQB65282.1"/>
    <property type="molecule type" value="Genomic_DNA"/>
</dbReference>
<evidence type="ECO:0000256" key="1">
    <source>
        <dbReference type="SAM" id="Phobius"/>
    </source>
</evidence>
<feature type="transmembrane region" description="Helical" evidence="1">
    <location>
        <begin position="256"/>
        <end position="274"/>
    </location>
</feature>
<dbReference type="Proteomes" id="UP000250245">
    <property type="component" value="Unassembled WGS sequence"/>
</dbReference>
<feature type="transmembrane region" description="Helical" evidence="1">
    <location>
        <begin position="202"/>
        <end position="225"/>
    </location>
</feature>
<feature type="transmembrane region" description="Helical" evidence="1">
    <location>
        <begin position="345"/>
        <end position="364"/>
    </location>
</feature>